<dbReference type="STRING" id="1610493.RPIT_03855"/>
<dbReference type="EMBL" id="CP019605">
    <property type="protein sequence ID" value="AQP44055.1"/>
    <property type="molecule type" value="Genomic_DNA"/>
</dbReference>
<evidence type="ECO:0000313" key="1">
    <source>
        <dbReference type="EMBL" id="AQP44055.1"/>
    </source>
</evidence>
<dbReference type="KEGG" id="tfl:RPIT_03855"/>
<dbReference type="InterPro" id="IPR036188">
    <property type="entry name" value="FAD/NAD-bd_sf"/>
</dbReference>
<keyword evidence="2" id="KW-1185">Reference proteome</keyword>
<accession>A0A1Q2CDC6</accession>
<dbReference type="SUPFAM" id="SSF51971">
    <property type="entry name" value="Nucleotide-binding domain"/>
    <property type="match status" value="1"/>
</dbReference>
<name>A0A1Q2CDC6_9ACTN</name>
<reference evidence="1 2" key="1">
    <citation type="journal article" date="2016" name="Int. J. Syst. Evol. Microbiol.">
        <title>Tessaracoccus flavus sp. nov., isolated from the drainage system of a lindane-producing factory.</title>
        <authorList>
            <person name="Kumari R."/>
            <person name="Singh P."/>
            <person name="Schumann P."/>
            <person name="Lal R."/>
        </authorList>
    </citation>
    <scope>NUCLEOTIDE SEQUENCE [LARGE SCALE GENOMIC DNA]</scope>
    <source>
        <strain evidence="1 2">RP1T</strain>
    </source>
</reference>
<dbReference type="RefSeq" id="WP_077340807.1">
    <property type="nucleotide sequence ID" value="NZ_CP019605.1"/>
</dbReference>
<proteinExistence type="predicted"/>
<dbReference type="AlphaFoldDB" id="A0A1Q2CDC6"/>
<dbReference type="Proteomes" id="UP000188324">
    <property type="component" value="Chromosome"/>
</dbReference>
<evidence type="ECO:0000313" key="2">
    <source>
        <dbReference type="Proteomes" id="UP000188324"/>
    </source>
</evidence>
<organism evidence="1 2">
    <name type="scientific">Tessaracoccus flavus</name>
    <dbReference type="NCBI Taxonomy" id="1610493"/>
    <lineage>
        <taxon>Bacteria</taxon>
        <taxon>Bacillati</taxon>
        <taxon>Actinomycetota</taxon>
        <taxon>Actinomycetes</taxon>
        <taxon>Propionibacteriales</taxon>
        <taxon>Propionibacteriaceae</taxon>
        <taxon>Tessaracoccus</taxon>
    </lineage>
</organism>
<sequence length="384" mass="41852">MPSLRIRGATLAGIACAARLAKLGHIVELDTGGDDLGAHWSPAQDRLAPVLTLPATWRDLFKKSGRTLDAELARSSLELIEAPPAIHRFVDGAELPLPTERGRQFAILTARYGQPVAERWRDTLDALDEVWLAARRFGVESPASPTGGANLRALWLDRTLADVAERVGHPHLAEIVLSLAPLAGTRSRRAPGLLASRLVVERTFGRWRLVDADGAALPATRLLGLLEERLATRRVRVVEGLGAEEHSVDCLPRAPLLTRAALAPATSHSWEDRAGEEPFSEVIDHTGRWPVVTWRVPTAEGVSVLTRDYNHAHRAVSWGLEPRSARSVLRRVPIDRAGAPSRASACSPAGPEPWAELASAALAVYEVHERLTGEDCRPTNRSRR</sequence>
<dbReference type="Gene3D" id="3.50.50.60">
    <property type="entry name" value="FAD/NAD(P)-binding domain"/>
    <property type="match status" value="1"/>
</dbReference>
<dbReference type="OrthoDB" id="9774675at2"/>
<protein>
    <submittedName>
        <fullName evidence="1">Uncharacterized protein</fullName>
    </submittedName>
</protein>
<gene>
    <name evidence="1" type="ORF">RPIT_03855</name>
</gene>